<keyword evidence="3" id="KW-0964">Secreted</keyword>
<dbReference type="OrthoDB" id="3168051at2759"/>
<dbReference type="EMBL" id="KN833009">
    <property type="protein sequence ID" value="KIM79435.1"/>
    <property type="molecule type" value="Genomic_DNA"/>
</dbReference>
<feature type="domain" description="Crinkler effector protein N-terminal" evidence="4">
    <location>
        <begin position="115"/>
        <end position="168"/>
    </location>
</feature>
<accession>A0A0C3F3U5</accession>
<dbReference type="Pfam" id="PF20147">
    <property type="entry name" value="Crinkler"/>
    <property type="match status" value="2"/>
</dbReference>
<evidence type="ECO:0000256" key="3">
    <source>
        <dbReference type="ARBA" id="ARBA00022525"/>
    </source>
</evidence>
<comment type="subcellular location">
    <subcellularLocation>
        <location evidence="1">Host cell</location>
    </subcellularLocation>
    <subcellularLocation>
        <location evidence="2">Secreted</location>
    </subcellularLocation>
</comment>
<dbReference type="GO" id="GO:0043657">
    <property type="term" value="C:host cell"/>
    <property type="evidence" value="ECO:0007669"/>
    <property type="project" value="UniProtKB-SubCell"/>
</dbReference>
<gene>
    <name evidence="5" type="ORF">PILCRDRAFT_74257</name>
</gene>
<dbReference type="Proteomes" id="UP000054166">
    <property type="component" value="Unassembled WGS sequence"/>
</dbReference>
<evidence type="ECO:0000259" key="4">
    <source>
        <dbReference type="Pfam" id="PF20147"/>
    </source>
</evidence>
<dbReference type="InterPro" id="IPR045379">
    <property type="entry name" value="Crinkler_N"/>
</dbReference>
<dbReference type="GO" id="GO:0005576">
    <property type="term" value="C:extracellular region"/>
    <property type="evidence" value="ECO:0007669"/>
    <property type="project" value="UniProtKB-SubCell"/>
</dbReference>
<keyword evidence="6" id="KW-1185">Reference proteome</keyword>
<name>A0A0C3F3U5_PILCF</name>
<evidence type="ECO:0000256" key="2">
    <source>
        <dbReference type="ARBA" id="ARBA00004613"/>
    </source>
</evidence>
<evidence type="ECO:0000313" key="5">
    <source>
        <dbReference type="EMBL" id="KIM79435.1"/>
    </source>
</evidence>
<reference evidence="6" key="2">
    <citation type="submission" date="2015-01" db="EMBL/GenBank/DDBJ databases">
        <title>Evolutionary Origins and Diversification of the Mycorrhizal Mutualists.</title>
        <authorList>
            <consortium name="DOE Joint Genome Institute"/>
            <consortium name="Mycorrhizal Genomics Consortium"/>
            <person name="Kohler A."/>
            <person name="Kuo A."/>
            <person name="Nagy L.G."/>
            <person name="Floudas D."/>
            <person name="Copeland A."/>
            <person name="Barry K.W."/>
            <person name="Cichocki N."/>
            <person name="Veneault-Fourrey C."/>
            <person name="LaButti K."/>
            <person name="Lindquist E.A."/>
            <person name="Lipzen A."/>
            <person name="Lundell T."/>
            <person name="Morin E."/>
            <person name="Murat C."/>
            <person name="Riley R."/>
            <person name="Ohm R."/>
            <person name="Sun H."/>
            <person name="Tunlid A."/>
            <person name="Henrissat B."/>
            <person name="Grigoriev I.V."/>
            <person name="Hibbett D.S."/>
            <person name="Martin F."/>
        </authorList>
    </citation>
    <scope>NUCLEOTIDE SEQUENCE [LARGE SCALE GENOMIC DNA]</scope>
    <source>
        <strain evidence="6">F 1598</strain>
    </source>
</reference>
<reference evidence="5 6" key="1">
    <citation type="submission" date="2014-04" db="EMBL/GenBank/DDBJ databases">
        <authorList>
            <consortium name="DOE Joint Genome Institute"/>
            <person name="Kuo A."/>
            <person name="Tarkka M."/>
            <person name="Buscot F."/>
            <person name="Kohler A."/>
            <person name="Nagy L.G."/>
            <person name="Floudas D."/>
            <person name="Copeland A."/>
            <person name="Barry K.W."/>
            <person name="Cichocki N."/>
            <person name="Veneault-Fourrey C."/>
            <person name="LaButti K."/>
            <person name="Lindquist E.A."/>
            <person name="Lipzen A."/>
            <person name="Lundell T."/>
            <person name="Morin E."/>
            <person name="Murat C."/>
            <person name="Sun H."/>
            <person name="Tunlid A."/>
            <person name="Henrissat B."/>
            <person name="Grigoriev I.V."/>
            <person name="Hibbett D.S."/>
            <person name="Martin F."/>
            <person name="Nordberg H.P."/>
            <person name="Cantor M.N."/>
            <person name="Hua S.X."/>
        </authorList>
    </citation>
    <scope>NUCLEOTIDE SEQUENCE [LARGE SCALE GENOMIC DNA]</scope>
    <source>
        <strain evidence="5 6">F 1598</strain>
    </source>
</reference>
<dbReference type="HOGENOM" id="CLU_074871_0_0_1"/>
<sequence length="173" mass="19493">MSGTLDLNCLVLGHDPSHIFPIEIGESKTVGALKKSIKDEKRPAFDHVPADTLLPWKVSIPVNRNLNENLSKLNFVDEDLLLPVKRLSGVFSDQPEDEHLHIIVRVLPAESQPQLNLNCLVLDDDTSRIFLIEIAERKTVGALRKAIKDEKEHAFQHVDADALLLWKIFLPIN</sequence>
<dbReference type="InParanoid" id="A0A0C3F3U5"/>
<feature type="domain" description="Crinkler effector protein N-terminal" evidence="4">
    <location>
        <begin position="5"/>
        <end position="105"/>
    </location>
</feature>
<protein>
    <recommendedName>
        <fullName evidence="4">Crinkler effector protein N-terminal domain-containing protein</fullName>
    </recommendedName>
</protein>
<organism evidence="5 6">
    <name type="scientific">Piloderma croceum (strain F 1598)</name>
    <dbReference type="NCBI Taxonomy" id="765440"/>
    <lineage>
        <taxon>Eukaryota</taxon>
        <taxon>Fungi</taxon>
        <taxon>Dikarya</taxon>
        <taxon>Basidiomycota</taxon>
        <taxon>Agaricomycotina</taxon>
        <taxon>Agaricomycetes</taxon>
        <taxon>Agaricomycetidae</taxon>
        <taxon>Atheliales</taxon>
        <taxon>Atheliaceae</taxon>
        <taxon>Piloderma</taxon>
    </lineage>
</organism>
<proteinExistence type="predicted"/>
<evidence type="ECO:0000313" key="6">
    <source>
        <dbReference type="Proteomes" id="UP000054166"/>
    </source>
</evidence>
<evidence type="ECO:0000256" key="1">
    <source>
        <dbReference type="ARBA" id="ARBA00004340"/>
    </source>
</evidence>
<dbReference type="AlphaFoldDB" id="A0A0C3F3U5"/>